<dbReference type="GO" id="GO:0005634">
    <property type="term" value="C:nucleus"/>
    <property type="evidence" value="ECO:0007669"/>
    <property type="project" value="UniProtKB-SubCell"/>
</dbReference>
<name>A0A7S3BUL5_9EUKA</name>
<reference evidence="5" key="1">
    <citation type="submission" date="2021-01" db="EMBL/GenBank/DDBJ databases">
        <authorList>
            <person name="Corre E."/>
            <person name="Pelletier E."/>
            <person name="Niang G."/>
            <person name="Scheremetjew M."/>
            <person name="Finn R."/>
            <person name="Kale V."/>
            <person name="Holt S."/>
            <person name="Cochrane G."/>
            <person name="Meng A."/>
            <person name="Brown T."/>
            <person name="Cohen L."/>
        </authorList>
    </citation>
    <scope>NUCLEOTIDE SEQUENCE</scope>
    <source>
        <strain evidence="5">CCMP281</strain>
    </source>
</reference>
<keyword evidence="3" id="KW-0539">Nucleus</keyword>
<evidence type="ECO:0000256" key="2">
    <source>
        <dbReference type="ARBA" id="ARBA00007267"/>
    </source>
</evidence>
<dbReference type="SMART" id="SM01114">
    <property type="entry name" value="CXC"/>
    <property type="match status" value="1"/>
</dbReference>
<comment type="subcellular location">
    <subcellularLocation>
        <location evidence="1">Nucleus</location>
    </subcellularLocation>
</comment>
<dbReference type="InterPro" id="IPR005172">
    <property type="entry name" value="CRC"/>
</dbReference>
<dbReference type="AlphaFoldDB" id="A0A7S3BUL5"/>
<sequence>MEVSSRSDAKRGRPTICRCDCSRCLKRFCVCFAAGATCVEQCRCKGCENDESTEDRHGVKRFSLFVRGVLQPWPCCLLGRRAARELTMLELIKRKANAFAERIGGNETHRVHLTGCNCKQSKCKKR</sequence>
<evidence type="ECO:0000259" key="4">
    <source>
        <dbReference type="PROSITE" id="PS51634"/>
    </source>
</evidence>
<evidence type="ECO:0000313" key="5">
    <source>
        <dbReference type="EMBL" id="CAE0145548.1"/>
    </source>
</evidence>
<dbReference type="InterPro" id="IPR028307">
    <property type="entry name" value="Lin-54_fam"/>
</dbReference>
<organism evidence="5">
    <name type="scientific">Haptolina ericina</name>
    <dbReference type="NCBI Taxonomy" id="156174"/>
    <lineage>
        <taxon>Eukaryota</taxon>
        <taxon>Haptista</taxon>
        <taxon>Haptophyta</taxon>
        <taxon>Prymnesiophyceae</taxon>
        <taxon>Prymnesiales</taxon>
        <taxon>Prymnesiaceae</taxon>
        <taxon>Haptolina</taxon>
    </lineage>
</organism>
<dbReference type="Pfam" id="PF03638">
    <property type="entry name" value="TCR"/>
    <property type="match status" value="1"/>
</dbReference>
<feature type="domain" description="CRC" evidence="4">
    <location>
        <begin position="13"/>
        <end position="126"/>
    </location>
</feature>
<dbReference type="GO" id="GO:0006355">
    <property type="term" value="P:regulation of DNA-templated transcription"/>
    <property type="evidence" value="ECO:0007669"/>
    <property type="project" value="TreeGrafter"/>
</dbReference>
<comment type="similarity">
    <text evidence="2">Belongs to the lin-54 family.</text>
</comment>
<accession>A0A7S3BUL5</accession>
<gene>
    <name evidence="5" type="ORF">HERI1096_LOCUS35895</name>
</gene>
<dbReference type="PROSITE" id="PS51634">
    <property type="entry name" value="CRC"/>
    <property type="match status" value="1"/>
</dbReference>
<evidence type="ECO:0000256" key="1">
    <source>
        <dbReference type="ARBA" id="ARBA00004123"/>
    </source>
</evidence>
<dbReference type="EMBL" id="HBHX01064853">
    <property type="protein sequence ID" value="CAE0145548.1"/>
    <property type="molecule type" value="Transcribed_RNA"/>
</dbReference>
<evidence type="ECO:0000256" key="3">
    <source>
        <dbReference type="ARBA" id="ARBA00023242"/>
    </source>
</evidence>
<dbReference type="PANTHER" id="PTHR12446:SF34">
    <property type="entry name" value="PROTEIN LIN-54 HOMOLOG"/>
    <property type="match status" value="1"/>
</dbReference>
<dbReference type="PANTHER" id="PTHR12446">
    <property type="entry name" value="TESMIN/TSO1-RELATED"/>
    <property type="match status" value="1"/>
</dbReference>
<proteinExistence type="inferred from homology"/>
<dbReference type="InterPro" id="IPR033467">
    <property type="entry name" value="Tesmin/TSO1-like_CXC"/>
</dbReference>
<protein>
    <recommendedName>
        <fullName evidence="4">CRC domain-containing protein</fullName>
    </recommendedName>
</protein>